<dbReference type="PANTHER" id="PTHR47151:SF2">
    <property type="entry name" value="AMINO ACID BINDING PROTEIN"/>
    <property type="match status" value="1"/>
</dbReference>
<reference evidence="4 5" key="1">
    <citation type="submission" date="2018-12" db="EMBL/GenBank/DDBJ databases">
        <authorList>
            <consortium name="Pathogen Informatics"/>
        </authorList>
    </citation>
    <scope>NUCLEOTIDE SEQUENCE [LARGE SCALE GENOMIC DNA]</scope>
    <source>
        <strain evidence="4 5">NCTC9695</strain>
    </source>
</reference>
<dbReference type="PANTHER" id="PTHR47151">
    <property type="entry name" value="LEU/ILE/VAL-BINDING ABC TRANSPORTER SUBUNIT"/>
    <property type="match status" value="1"/>
</dbReference>
<name>A0A3S4HEL3_CHRVL</name>
<dbReference type="AlphaFoldDB" id="A0A3S4HEL3"/>
<evidence type="ECO:0000259" key="3">
    <source>
        <dbReference type="Pfam" id="PF13458"/>
    </source>
</evidence>
<keyword evidence="2" id="KW-0732">Signal</keyword>
<evidence type="ECO:0000256" key="2">
    <source>
        <dbReference type="ARBA" id="ARBA00022729"/>
    </source>
</evidence>
<sequence>MQEANAEKLTLDGKPVTFEVVSEDDQADPKVATQVAQRMVDAKVAGIVGHLTSGAAIPASRIYADAGIPMISGSVTSRRSPSRATATPSA</sequence>
<dbReference type="Proteomes" id="UP000275777">
    <property type="component" value="Chromosome"/>
</dbReference>
<dbReference type="SUPFAM" id="SSF53822">
    <property type="entry name" value="Periplasmic binding protein-like I"/>
    <property type="match status" value="1"/>
</dbReference>
<dbReference type="Gene3D" id="3.40.50.2300">
    <property type="match status" value="1"/>
</dbReference>
<dbReference type="Pfam" id="PF13458">
    <property type="entry name" value="Peripla_BP_6"/>
    <property type="match status" value="1"/>
</dbReference>
<protein>
    <submittedName>
        <fullName evidence="4">Leu/Ile/Val-binding protein</fullName>
    </submittedName>
</protein>
<feature type="domain" description="Leucine-binding protein" evidence="3">
    <location>
        <begin position="3"/>
        <end position="81"/>
    </location>
</feature>
<dbReference type="InterPro" id="IPR028082">
    <property type="entry name" value="Peripla_BP_I"/>
</dbReference>
<evidence type="ECO:0000256" key="1">
    <source>
        <dbReference type="ARBA" id="ARBA00010062"/>
    </source>
</evidence>
<evidence type="ECO:0000313" key="5">
    <source>
        <dbReference type="Proteomes" id="UP000275777"/>
    </source>
</evidence>
<evidence type="ECO:0000313" key="4">
    <source>
        <dbReference type="EMBL" id="VEB40149.1"/>
    </source>
</evidence>
<accession>A0A3S4HEL3</accession>
<dbReference type="EMBL" id="LR134182">
    <property type="protein sequence ID" value="VEB40149.1"/>
    <property type="molecule type" value="Genomic_DNA"/>
</dbReference>
<proteinExistence type="inferred from homology"/>
<comment type="similarity">
    <text evidence="1">Belongs to the leucine-binding protein family.</text>
</comment>
<dbReference type="InterPro" id="IPR028081">
    <property type="entry name" value="Leu-bd"/>
</dbReference>
<gene>
    <name evidence="4" type="primary">livJ</name>
    <name evidence="4" type="ORF">NCTC9695_00540</name>
</gene>
<organism evidence="4 5">
    <name type="scientific">Chromobacterium violaceum</name>
    <dbReference type="NCBI Taxonomy" id="536"/>
    <lineage>
        <taxon>Bacteria</taxon>
        <taxon>Pseudomonadati</taxon>
        <taxon>Pseudomonadota</taxon>
        <taxon>Betaproteobacteria</taxon>
        <taxon>Neisseriales</taxon>
        <taxon>Chromobacteriaceae</taxon>
        <taxon>Chromobacterium</taxon>
    </lineage>
</organism>